<name>A0AB38U648_BURGA</name>
<organism evidence="1 2">
    <name type="scientific">Burkholderia gladioli</name>
    <name type="common">Pseudomonas marginata</name>
    <name type="synonym">Phytomonas marginata</name>
    <dbReference type="NCBI Taxonomy" id="28095"/>
    <lineage>
        <taxon>Bacteria</taxon>
        <taxon>Pseudomonadati</taxon>
        <taxon>Pseudomonadota</taxon>
        <taxon>Betaproteobacteria</taxon>
        <taxon>Burkholderiales</taxon>
        <taxon>Burkholderiaceae</taxon>
        <taxon>Burkholderia</taxon>
    </lineage>
</organism>
<reference evidence="1" key="1">
    <citation type="submission" date="2022-09" db="EMBL/GenBank/DDBJ databases">
        <title>Genomic of Burkholderia gladioli.</title>
        <authorList>
            <person name="Wu H."/>
        </authorList>
    </citation>
    <scope>NUCLEOTIDE SEQUENCE</scope>
    <source>
        <strain evidence="1">ZN-S4</strain>
        <plasmid evidence="1">unnamed2</plasmid>
    </source>
</reference>
<accession>A0AB38U648</accession>
<evidence type="ECO:0000313" key="1">
    <source>
        <dbReference type="EMBL" id="UWX75452.1"/>
    </source>
</evidence>
<protein>
    <submittedName>
        <fullName evidence="1">DUF945 domain-containing protein</fullName>
    </submittedName>
</protein>
<dbReference type="Pfam" id="PF06067">
    <property type="entry name" value="DUF932"/>
    <property type="match status" value="1"/>
</dbReference>
<dbReference type="InterPro" id="IPR026325">
    <property type="entry name" value="DUF932"/>
</dbReference>
<dbReference type="AlphaFoldDB" id="A0AB38U648"/>
<evidence type="ECO:0000313" key="2">
    <source>
        <dbReference type="Proteomes" id="UP001059745"/>
    </source>
</evidence>
<geneLocation type="plasmid" evidence="1 2">
    <name>unnamed2</name>
</geneLocation>
<dbReference type="Proteomes" id="UP001059745">
    <property type="component" value="Plasmid unnamed2"/>
</dbReference>
<sequence length="270" mass="30524">MMNRNAYFARSHAPLTDDQIRSAAPSIFAEAKHESRSERYAYIPTIKIVESLRREGFLPFMASQTCGRDPDHHEHAKHMLRLRHATQFSREDAPEIVLLNSHDGSSSYRMMAGYFRFVCANGLVSGRKEQEVRIRHTGDIVDDVVAGAYEVLDGFDLIREARASMAAVKLTQDEQEHFARAALAVRYDTSEAAAPITESQVLRARRSEDAGDDLWTTFNRVQESLTQGGLRGRSPAGRRIKTRPITGIDQDIRLNRALWMLAEAMQAHKK</sequence>
<gene>
    <name evidence="1" type="ORF">NYZ96_35370</name>
</gene>
<proteinExistence type="predicted"/>
<dbReference type="RefSeq" id="WP_123035957.1">
    <property type="nucleotide sequence ID" value="NZ_CADEWH010000019.1"/>
</dbReference>
<dbReference type="EMBL" id="CP104217">
    <property type="protein sequence ID" value="UWX75452.1"/>
    <property type="molecule type" value="Genomic_DNA"/>
</dbReference>
<keyword evidence="1" id="KW-0614">Plasmid</keyword>